<name>A0A447CW48_9BRAD</name>
<evidence type="ECO:0000256" key="4">
    <source>
        <dbReference type="ARBA" id="ARBA00022692"/>
    </source>
</evidence>
<dbReference type="AlphaFoldDB" id="A0A447CW48"/>
<evidence type="ECO:0000256" key="6">
    <source>
        <dbReference type="ARBA" id="ARBA00023136"/>
    </source>
</evidence>
<feature type="transmembrane region" description="Helical" evidence="7">
    <location>
        <begin position="288"/>
        <end position="307"/>
    </location>
</feature>
<feature type="transmembrane region" description="Helical" evidence="7">
    <location>
        <begin position="66"/>
        <end position="88"/>
    </location>
</feature>
<feature type="domain" description="Major facilitator superfamily (MFS) profile" evidence="8">
    <location>
        <begin position="27"/>
        <end position="438"/>
    </location>
</feature>
<feature type="transmembrane region" description="Helical" evidence="7">
    <location>
        <begin position="390"/>
        <end position="409"/>
    </location>
</feature>
<keyword evidence="3" id="KW-1003">Cell membrane</keyword>
<dbReference type="InterPro" id="IPR020846">
    <property type="entry name" value="MFS_dom"/>
</dbReference>
<dbReference type="PANTHER" id="PTHR43045:SF1">
    <property type="entry name" value="SHIKIMATE TRANSPORTER"/>
    <property type="match status" value="1"/>
</dbReference>
<evidence type="ECO:0000256" key="2">
    <source>
        <dbReference type="ARBA" id="ARBA00022448"/>
    </source>
</evidence>
<gene>
    <name evidence="9" type="primary">yhjE</name>
    <name evidence="9" type="ORF">RHODGE_RHODGE_03212</name>
</gene>
<evidence type="ECO:0000256" key="3">
    <source>
        <dbReference type="ARBA" id="ARBA00022475"/>
    </source>
</evidence>
<evidence type="ECO:0000259" key="8">
    <source>
        <dbReference type="PROSITE" id="PS50850"/>
    </source>
</evidence>
<feature type="transmembrane region" description="Helical" evidence="7">
    <location>
        <begin position="165"/>
        <end position="188"/>
    </location>
</feature>
<organism evidence="9 10">
    <name type="scientific">Rhodoplanes serenus</name>
    <dbReference type="NCBI Taxonomy" id="200615"/>
    <lineage>
        <taxon>Bacteria</taxon>
        <taxon>Pseudomonadati</taxon>
        <taxon>Pseudomonadota</taxon>
        <taxon>Alphaproteobacteria</taxon>
        <taxon>Hyphomicrobiales</taxon>
        <taxon>Nitrobacteraceae</taxon>
        <taxon>Rhodoplanes</taxon>
    </lineage>
</organism>
<evidence type="ECO:0000313" key="10">
    <source>
        <dbReference type="Proteomes" id="UP000289200"/>
    </source>
</evidence>
<dbReference type="InterPro" id="IPR036259">
    <property type="entry name" value="MFS_trans_sf"/>
</dbReference>
<evidence type="ECO:0000256" key="1">
    <source>
        <dbReference type="ARBA" id="ARBA00004651"/>
    </source>
</evidence>
<keyword evidence="5 7" id="KW-1133">Transmembrane helix</keyword>
<keyword evidence="2" id="KW-0813">Transport</keyword>
<dbReference type="GO" id="GO:0022857">
    <property type="term" value="F:transmembrane transporter activity"/>
    <property type="evidence" value="ECO:0007669"/>
    <property type="project" value="InterPro"/>
</dbReference>
<dbReference type="EMBL" id="UWOC01000159">
    <property type="protein sequence ID" value="VCU09528.1"/>
    <property type="molecule type" value="Genomic_DNA"/>
</dbReference>
<feature type="transmembrane region" description="Helical" evidence="7">
    <location>
        <begin position="200"/>
        <end position="219"/>
    </location>
</feature>
<comment type="subcellular location">
    <subcellularLocation>
        <location evidence="1">Cell membrane</location>
        <topology evidence="1">Multi-pass membrane protein</topology>
    </subcellularLocation>
</comment>
<keyword evidence="4 7" id="KW-0812">Transmembrane</keyword>
<dbReference type="SUPFAM" id="SSF103473">
    <property type="entry name" value="MFS general substrate transporter"/>
    <property type="match status" value="1"/>
</dbReference>
<accession>A0A447CW48</accession>
<feature type="transmembrane region" description="Helical" evidence="7">
    <location>
        <begin position="254"/>
        <end position="276"/>
    </location>
</feature>
<dbReference type="InterPro" id="IPR011701">
    <property type="entry name" value="MFS"/>
</dbReference>
<feature type="transmembrane region" description="Helical" evidence="7">
    <location>
        <begin position="344"/>
        <end position="369"/>
    </location>
</feature>
<dbReference type="PANTHER" id="PTHR43045">
    <property type="entry name" value="SHIKIMATE TRANSPORTER"/>
    <property type="match status" value="1"/>
</dbReference>
<dbReference type="Gene3D" id="1.20.1250.20">
    <property type="entry name" value="MFS general substrate transporter like domains"/>
    <property type="match status" value="2"/>
</dbReference>
<dbReference type="PROSITE" id="PS50850">
    <property type="entry name" value="MFS"/>
    <property type="match status" value="1"/>
</dbReference>
<comment type="caution">
    <text evidence="9">The sequence shown here is derived from an EMBL/GenBank/DDBJ whole genome shotgun (WGS) entry which is preliminary data.</text>
</comment>
<dbReference type="CDD" id="cd17369">
    <property type="entry name" value="MFS_ShiA_like"/>
    <property type="match status" value="1"/>
</dbReference>
<keyword evidence="10" id="KW-1185">Reference proteome</keyword>
<feature type="transmembrane region" description="Helical" evidence="7">
    <location>
        <begin position="100"/>
        <end position="118"/>
    </location>
</feature>
<sequence>MSTSTASALPHSESAADVAPRRERMKVLASAVFGSALEWYDFYLYAQAAALIFNKIFFPSFDPLAGTLAAFGSYFVGFLARPVGGIVFGRYGDRVGRKKVLVITLLMMGVSTTAIGFLPSFLSIGIAAPILLTLCRVVQGLAAGAEYGASVVMSAEFAPPGRRGIYAALPALGVSLGIMLATAAFAVTGSLLSAAEFESWGWRVPFLLSILLIGAALAIRLRVSESPVFLALQKKKEIVKAPITELFTHARKPFFIAFGIRMAENSTAYIFQAWILTYLVQHGLSRSAGLNGVLIATTVSLLTIPLWGWASDKIGRKAVYMIGSVGIGLFTFPFFGIIDTLDPTLIALALVLMLSVFYQAMFASQGPLLTDLFDPRFRFTGIALARETTAIVAGGLAPFIATALLAAFPGQSWPISLYVIAMCVITTVALLMYREKRRDHDEVSST</sequence>
<dbReference type="OrthoDB" id="9783227at2"/>
<dbReference type="GO" id="GO:0005886">
    <property type="term" value="C:plasma membrane"/>
    <property type="evidence" value="ECO:0007669"/>
    <property type="project" value="UniProtKB-SubCell"/>
</dbReference>
<dbReference type="InterPro" id="IPR005828">
    <property type="entry name" value="MFS_sugar_transport-like"/>
</dbReference>
<keyword evidence="6 7" id="KW-0472">Membrane</keyword>
<proteinExistence type="predicted"/>
<dbReference type="Pfam" id="PF07690">
    <property type="entry name" value="MFS_1"/>
    <property type="match status" value="1"/>
</dbReference>
<evidence type="ECO:0000256" key="5">
    <source>
        <dbReference type="ARBA" id="ARBA00022989"/>
    </source>
</evidence>
<evidence type="ECO:0000313" key="9">
    <source>
        <dbReference type="EMBL" id="VCU09528.1"/>
    </source>
</evidence>
<dbReference type="Proteomes" id="UP000289200">
    <property type="component" value="Unassembled WGS sequence"/>
</dbReference>
<dbReference type="Pfam" id="PF00083">
    <property type="entry name" value="Sugar_tr"/>
    <property type="match status" value="1"/>
</dbReference>
<feature type="transmembrane region" description="Helical" evidence="7">
    <location>
        <begin position="124"/>
        <end position="144"/>
    </location>
</feature>
<feature type="transmembrane region" description="Helical" evidence="7">
    <location>
        <begin position="319"/>
        <end position="338"/>
    </location>
</feature>
<reference evidence="10" key="1">
    <citation type="submission" date="2018-10" db="EMBL/GenBank/DDBJ databases">
        <authorList>
            <person name="Peiro R."/>
            <person name="Begona"/>
            <person name="Cbmso G."/>
            <person name="Lopez M."/>
            <person name="Gonzalez S."/>
            <person name="Sacristan E."/>
            <person name="Castillo E."/>
        </authorList>
    </citation>
    <scope>NUCLEOTIDE SEQUENCE [LARGE SCALE GENOMIC DNA]</scope>
</reference>
<feature type="transmembrane region" description="Helical" evidence="7">
    <location>
        <begin position="27"/>
        <end position="46"/>
    </location>
</feature>
<feature type="transmembrane region" description="Helical" evidence="7">
    <location>
        <begin position="415"/>
        <end position="433"/>
    </location>
</feature>
<protein>
    <submittedName>
        <fullName evidence="9">Inner membrane metabolite transport protein YhjE</fullName>
    </submittedName>
</protein>
<evidence type="ECO:0000256" key="7">
    <source>
        <dbReference type="SAM" id="Phobius"/>
    </source>
</evidence>